<dbReference type="InterPro" id="IPR035919">
    <property type="entry name" value="EAL_sf"/>
</dbReference>
<evidence type="ECO:0000259" key="2">
    <source>
        <dbReference type="PROSITE" id="PS50883"/>
    </source>
</evidence>
<keyword evidence="1" id="KW-0472">Membrane</keyword>
<feature type="domain" description="EAL" evidence="2">
    <location>
        <begin position="386"/>
        <end position="640"/>
    </location>
</feature>
<dbReference type="Gene3D" id="3.30.70.270">
    <property type="match status" value="1"/>
</dbReference>
<dbReference type="Gene3D" id="3.20.20.450">
    <property type="entry name" value="EAL domain"/>
    <property type="match status" value="1"/>
</dbReference>
<feature type="transmembrane region" description="Helical" evidence="1">
    <location>
        <begin position="181"/>
        <end position="198"/>
    </location>
</feature>
<feature type="transmembrane region" description="Helical" evidence="1">
    <location>
        <begin position="150"/>
        <end position="169"/>
    </location>
</feature>
<reference evidence="3 4" key="1">
    <citation type="submission" date="2016-10" db="EMBL/GenBank/DDBJ databases">
        <authorList>
            <person name="de Groot N.N."/>
        </authorList>
    </citation>
    <scope>NUCLEOTIDE SEQUENCE [LARGE SCALE GENOMIC DNA]</scope>
    <source>
        <strain evidence="3 4">KH2T6</strain>
    </source>
</reference>
<dbReference type="SUPFAM" id="SSF141868">
    <property type="entry name" value="EAL domain-like"/>
    <property type="match status" value="1"/>
</dbReference>
<dbReference type="InterPro" id="IPR001633">
    <property type="entry name" value="EAL_dom"/>
</dbReference>
<feature type="transmembrane region" description="Helical" evidence="1">
    <location>
        <begin position="111"/>
        <end position="130"/>
    </location>
</feature>
<dbReference type="OrthoDB" id="9762141at2"/>
<feature type="transmembrane region" description="Helical" evidence="1">
    <location>
        <begin position="78"/>
        <end position="99"/>
    </location>
</feature>
<protein>
    <submittedName>
        <fullName evidence="3">EAL domain, c-di-GMP-specific phosphodiesterase class I (Or its enzymatically inactive variant)</fullName>
    </submittedName>
</protein>
<feature type="transmembrane region" description="Helical" evidence="1">
    <location>
        <begin position="6"/>
        <end position="27"/>
    </location>
</feature>
<dbReference type="InterPro" id="IPR050706">
    <property type="entry name" value="Cyclic-di-GMP_PDE-like"/>
</dbReference>
<organism evidence="3 4">
    <name type="scientific">Ruminococcus albus</name>
    <dbReference type="NCBI Taxonomy" id="1264"/>
    <lineage>
        <taxon>Bacteria</taxon>
        <taxon>Bacillati</taxon>
        <taxon>Bacillota</taxon>
        <taxon>Clostridia</taxon>
        <taxon>Eubacteriales</taxon>
        <taxon>Oscillospiraceae</taxon>
        <taxon>Ruminococcus</taxon>
    </lineage>
</organism>
<accession>A0A1H7PVJ7</accession>
<proteinExistence type="predicted"/>
<evidence type="ECO:0000313" key="4">
    <source>
        <dbReference type="Proteomes" id="UP000186015"/>
    </source>
</evidence>
<sequence length="644" mass="72985">MSSITLSKIVMYAASMLIDTTGILFTLLNRRTDKQQNKLYLAMLVILDLNCMSEILAACNTIRAAVSPVAAMAVRFGHFSYFLLHSIVPSIFLFYVLYVCGANLNGKRKRYMLVTIPAFVIEAIVLLNPATKWMYYYDRNMVYHRSWGLMVIYVLSGLYIAMAIFMLLFSWKALNRKRRTALIYFFTVAILGIVVQLINYEIRTELISEAIGLLGVMIAIEIEDDRIDAGMGVYNRRAIKSDMHTYIVSGRSLSLVGVKITNTEIIKRATGSDNTEALSKLVAEYLRTLVPRYYIYSTNPDTFMITVMGTDDDKVTYLAETISERFEKPWKIGDNEIPLKVLVMAADVPGRIRSVSDALYMADSPVPKKLDKNILKGSDLDYLLRRAAVESAISRGLEQHNFEVFYQPTYRVSDNTLHGAEALIRLHDPELGNLFPDEFIPIAEQIGLIDDVDDYVFHEVCEFVKSGIPAENGMECINVNLSVLQCMQPDFAENVISVAESIGVDKKMINFEITESIAASDYSALSRVVRILKRQGFRFSMDDYGTGYSNMQSIFRLDFDIIKIDKSILWSAEKGQMGQIILDSSVRMIRQMRRKILVEGVETEHQLQMLRDLGVDYAQGYLYSKPVSKRDFIALITNGKHVTS</sequence>
<feature type="transmembrane region" description="Helical" evidence="1">
    <location>
        <begin position="39"/>
        <end position="58"/>
    </location>
</feature>
<dbReference type="Proteomes" id="UP000186015">
    <property type="component" value="Unassembled WGS sequence"/>
</dbReference>
<dbReference type="InterPro" id="IPR029787">
    <property type="entry name" value="Nucleotide_cyclase"/>
</dbReference>
<dbReference type="SMART" id="SM00052">
    <property type="entry name" value="EAL"/>
    <property type="match status" value="1"/>
</dbReference>
<dbReference type="CDD" id="cd01948">
    <property type="entry name" value="EAL"/>
    <property type="match status" value="1"/>
</dbReference>
<dbReference type="GO" id="GO:0071111">
    <property type="term" value="F:cyclic-guanylate-specific phosphodiesterase activity"/>
    <property type="evidence" value="ECO:0007669"/>
    <property type="project" value="InterPro"/>
</dbReference>
<dbReference type="Pfam" id="PF00563">
    <property type="entry name" value="EAL"/>
    <property type="match status" value="1"/>
</dbReference>
<evidence type="ECO:0000256" key="1">
    <source>
        <dbReference type="SAM" id="Phobius"/>
    </source>
</evidence>
<keyword evidence="1" id="KW-1133">Transmembrane helix</keyword>
<name>A0A1H7PVJ7_RUMAL</name>
<dbReference type="PANTHER" id="PTHR33121:SF79">
    <property type="entry name" value="CYCLIC DI-GMP PHOSPHODIESTERASE PDED-RELATED"/>
    <property type="match status" value="1"/>
</dbReference>
<dbReference type="SUPFAM" id="SSF55073">
    <property type="entry name" value="Nucleotide cyclase"/>
    <property type="match status" value="1"/>
</dbReference>
<gene>
    <name evidence="3" type="ORF">SAMN05216469_12525</name>
</gene>
<dbReference type="AlphaFoldDB" id="A0A1H7PVJ7"/>
<dbReference type="PROSITE" id="PS50883">
    <property type="entry name" value="EAL"/>
    <property type="match status" value="1"/>
</dbReference>
<dbReference type="PANTHER" id="PTHR33121">
    <property type="entry name" value="CYCLIC DI-GMP PHOSPHODIESTERASE PDEF"/>
    <property type="match status" value="1"/>
</dbReference>
<dbReference type="EMBL" id="FOAT01000025">
    <property type="protein sequence ID" value="SEL39424.1"/>
    <property type="molecule type" value="Genomic_DNA"/>
</dbReference>
<dbReference type="RefSeq" id="WP_074836068.1">
    <property type="nucleotide sequence ID" value="NZ_FOAT01000025.1"/>
</dbReference>
<dbReference type="InterPro" id="IPR043128">
    <property type="entry name" value="Rev_trsase/Diguanyl_cyclase"/>
</dbReference>
<evidence type="ECO:0000313" key="3">
    <source>
        <dbReference type="EMBL" id="SEL39424.1"/>
    </source>
</evidence>
<keyword evidence="1" id="KW-0812">Transmembrane</keyword>